<keyword evidence="5" id="KW-0511">Multifunctional enzyme</keyword>
<dbReference type="CDD" id="cd04181">
    <property type="entry name" value="NTP_transferase"/>
    <property type="match status" value="1"/>
</dbReference>
<evidence type="ECO:0000256" key="3">
    <source>
        <dbReference type="ARBA" id="ARBA00022679"/>
    </source>
</evidence>
<evidence type="ECO:0000256" key="8">
    <source>
        <dbReference type="ARBA" id="ARBA00048493"/>
    </source>
</evidence>
<protein>
    <submittedName>
        <fullName evidence="10">Acetyltransferase</fullName>
    </submittedName>
</protein>
<keyword evidence="3 10" id="KW-0808">Transferase</keyword>
<comment type="catalytic activity">
    <reaction evidence="8">
        <text>N-acetyl-alpha-D-glucosamine 1-phosphate + UTP + H(+) = UDP-N-acetyl-alpha-D-glucosamine + diphosphate</text>
        <dbReference type="Rhea" id="RHEA:13509"/>
        <dbReference type="ChEBI" id="CHEBI:15378"/>
        <dbReference type="ChEBI" id="CHEBI:33019"/>
        <dbReference type="ChEBI" id="CHEBI:46398"/>
        <dbReference type="ChEBI" id="CHEBI:57705"/>
        <dbReference type="ChEBI" id="CHEBI:57776"/>
        <dbReference type="EC" id="2.7.7.23"/>
    </reaction>
</comment>
<evidence type="ECO:0000313" key="10">
    <source>
        <dbReference type="EMBL" id="ALL01817.1"/>
    </source>
</evidence>
<comment type="catalytic activity">
    <reaction evidence="7">
        <text>alpha-D-glucosamine 1-phosphate + acetyl-CoA = N-acetyl-alpha-D-glucosamine 1-phosphate + CoA + H(+)</text>
        <dbReference type="Rhea" id="RHEA:13725"/>
        <dbReference type="ChEBI" id="CHEBI:15378"/>
        <dbReference type="ChEBI" id="CHEBI:57287"/>
        <dbReference type="ChEBI" id="CHEBI:57288"/>
        <dbReference type="ChEBI" id="CHEBI:57776"/>
        <dbReference type="ChEBI" id="CHEBI:58516"/>
        <dbReference type="EC" id="2.3.1.157"/>
    </reaction>
</comment>
<accession>A0A0N7JDC6</accession>
<dbReference type="Gene3D" id="3.90.550.10">
    <property type="entry name" value="Spore Coat Polysaccharide Biosynthesis Protein SpsA, Chain A"/>
    <property type="match status" value="1"/>
</dbReference>
<keyword evidence="6" id="KW-0012">Acyltransferase</keyword>
<dbReference type="SUPFAM" id="SSF51161">
    <property type="entry name" value="Trimeric LpxA-like enzymes"/>
    <property type="match status" value="1"/>
</dbReference>
<evidence type="ECO:0000256" key="4">
    <source>
        <dbReference type="ARBA" id="ARBA00022695"/>
    </source>
</evidence>
<dbReference type="InterPro" id="IPR023915">
    <property type="entry name" value="Bifunctiontional_GlmU_arc-type"/>
</dbReference>
<feature type="domain" description="Nucleotidyl transferase" evidence="9">
    <location>
        <begin position="5"/>
        <end position="233"/>
    </location>
</feature>
<comment type="pathway">
    <text evidence="1">Nucleotide-sugar biosynthesis; UDP-N-acetyl-alpha-D-glucosamine biosynthesis; N-acetyl-alpha-D-glucosamine 1-phosphate from alpha-D-glucosamine 6-phosphate (route II): step 2/2.</text>
</comment>
<dbReference type="Proteomes" id="UP000058613">
    <property type="component" value="Chromosome"/>
</dbReference>
<dbReference type="InterPro" id="IPR011004">
    <property type="entry name" value="Trimer_LpxA-like_sf"/>
</dbReference>
<evidence type="ECO:0000256" key="6">
    <source>
        <dbReference type="ARBA" id="ARBA00023315"/>
    </source>
</evidence>
<dbReference type="AlphaFoldDB" id="A0A0N7JDC6"/>
<evidence type="ECO:0000313" key="11">
    <source>
        <dbReference type="Proteomes" id="UP000058613"/>
    </source>
</evidence>
<dbReference type="NCBIfam" id="TIGR03992">
    <property type="entry name" value="Arch_glmU"/>
    <property type="match status" value="1"/>
</dbReference>
<dbReference type="OrthoDB" id="15372at2157"/>
<comment type="pathway">
    <text evidence="2">Nucleotide-sugar biosynthesis; UDP-N-acetyl-alpha-D-glucosamine biosynthesis; UDP-N-acetyl-alpha-D-glucosamine from N-acetyl-alpha-D-glucosamine 1-phosphate: step 1/1.</text>
</comment>
<dbReference type="GO" id="GO:0019134">
    <property type="term" value="F:glucosamine-1-phosphate N-acetyltransferase activity"/>
    <property type="evidence" value="ECO:0007669"/>
    <property type="project" value="UniProtKB-EC"/>
</dbReference>
<dbReference type="SUPFAM" id="SSF53448">
    <property type="entry name" value="Nucleotide-diphospho-sugar transferases"/>
    <property type="match status" value="1"/>
</dbReference>
<proteinExistence type="predicted"/>
<dbReference type="InterPro" id="IPR029044">
    <property type="entry name" value="Nucleotide-diphossugar_trans"/>
</dbReference>
<dbReference type="EMBL" id="CP013011">
    <property type="protein sequence ID" value="ALL01817.1"/>
    <property type="molecule type" value="Genomic_DNA"/>
</dbReference>
<dbReference type="PANTHER" id="PTHR43584:SF8">
    <property type="entry name" value="N-ACETYLMURAMATE ALPHA-1-PHOSPHATE URIDYLYLTRANSFERASE"/>
    <property type="match status" value="1"/>
</dbReference>
<dbReference type="GeneID" id="26100113"/>
<dbReference type="KEGG" id="pdl:Pyrde_1774"/>
<dbReference type="InterPro" id="IPR050065">
    <property type="entry name" value="GlmU-like"/>
</dbReference>
<sequence length="439" mass="47071">MSRYAVVLAAGRGERLWPLTSTRPKPLLPLPGGGTLLTRLLGQLGGIVDGVVVVVAKGWAGEAVKKLLDQRGFTVSYAVQEEPRGTGDAARVGLRALPRSVDEVLLVNGDLLVSRGLLEAVASAEAPALAAVPSERPWEYGVVEANQQGCLQGLREKPVDAKPGSLVNTGVYLVPRQRFEELLEDLKPSPRGELEVTDAIAALAAETCFRVVEGRWLWMDVGRPWELIDAYKAVFMEKMEGRSEPLVEGEVEPGAVLRGPVYVAPDAVVRGHTVVEGPAWIEGEAGPLARLRPWSFLLEGSRAGAHTEVKASILMEGAKAPHLNYVGDSVLGEQVNLGAGTVTANLRFDHATVKMTLKGRRVDTGRKKLGAFLGGYAQTGVNVSLLPGVRIGAYSWVYPGLVVARDVPDCSFARPGPEGVEVQSLRDRIDCPGHLLDER</sequence>
<evidence type="ECO:0000256" key="5">
    <source>
        <dbReference type="ARBA" id="ARBA00023268"/>
    </source>
</evidence>
<dbReference type="STRING" id="1273541.Pyrde_1774"/>
<organism evidence="10 11">
    <name type="scientific">Pyrodictium delaneyi</name>
    <dbReference type="NCBI Taxonomy" id="1273541"/>
    <lineage>
        <taxon>Archaea</taxon>
        <taxon>Thermoproteota</taxon>
        <taxon>Thermoprotei</taxon>
        <taxon>Desulfurococcales</taxon>
        <taxon>Pyrodictiaceae</taxon>
        <taxon>Pyrodictium</taxon>
    </lineage>
</organism>
<evidence type="ECO:0000256" key="1">
    <source>
        <dbReference type="ARBA" id="ARBA00005166"/>
    </source>
</evidence>
<reference evidence="10 11" key="1">
    <citation type="submission" date="2015-10" db="EMBL/GenBank/DDBJ databases">
        <title>Complete genome sequence of hyperthermophilic archaeon Pyrodictium delaneyi Su06.</title>
        <authorList>
            <person name="Jung J.-H."/>
            <person name="Lin J."/>
            <person name="Holden J.F."/>
            <person name="Park C.-S."/>
        </authorList>
    </citation>
    <scope>NUCLEOTIDE SEQUENCE [LARGE SCALE GENOMIC DNA]</scope>
    <source>
        <strain evidence="10 11">Su06</strain>
    </source>
</reference>
<dbReference type="InterPro" id="IPR005835">
    <property type="entry name" value="NTP_transferase_dom"/>
</dbReference>
<dbReference type="PATRIC" id="fig|1273541.4.peg.1886"/>
<dbReference type="CDD" id="cd05636">
    <property type="entry name" value="LbH_G1P_TT_C_like"/>
    <property type="match status" value="1"/>
</dbReference>
<dbReference type="Pfam" id="PF00483">
    <property type="entry name" value="NTP_transferase"/>
    <property type="match status" value="1"/>
</dbReference>
<evidence type="ECO:0000256" key="7">
    <source>
        <dbReference type="ARBA" id="ARBA00048247"/>
    </source>
</evidence>
<evidence type="ECO:0000259" key="9">
    <source>
        <dbReference type="Pfam" id="PF00483"/>
    </source>
</evidence>
<keyword evidence="4" id="KW-0548">Nucleotidyltransferase</keyword>
<dbReference type="PANTHER" id="PTHR43584">
    <property type="entry name" value="NUCLEOTIDYL TRANSFERASE"/>
    <property type="match status" value="1"/>
</dbReference>
<dbReference type="Gene3D" id="2.160.10.10">
    <property type="entry name" value="Hexapeptide repeat proteins"/>
    <property type="match status" value="1"/>
</dbReference>
<name>A0A0N7JDC6_9CREN</name>
<gene>
    <name evidence="10" type="ORF">Pyrde_1774</name>
</gene>
<dbReference type="RefSeq" id="WP_082419598.1">
    <property type="nucleotide sequence ID" value="NZ_CP013011.1"/>
</dbReference>
<evidence type="ECO:0000256" key="2">
    <source>
        <dbReference type="ARBA" id="ARBA00005208"/>
    </source>
</evidence>
<dbReference type="GO" id="GO:0003977">
    <property type="term" value="F:UDP-N-acetylglucosamine diphosphorylase activity"/>
    <property type="evidence" value="ECO:0007669"/>
    <property type="project" value="UniProtKB-EC"/>
</dbReference>